<organism evidence="2 5">
    <name type="scientific">Saccharopolyspora kobensis</name>
    <dbReference type="NCBI Taxonomy" id="146035"/>
    <lineage>
        <taxon>Bacteria</taxon>
        <taxon>Bacillati</taxon>
        <taxon>Actinomycetota</taxon>
        <taxon>Actinomycetes</taxon>
        <taxon>Pseudonocardiales</taxon>
        <taxon>Pseudonocardiaceae</taxon>
        <taxon>Saccharopolyspora</taxon>
    </lineage>
</organism>
<proteinExistence type="predicted"/>
<evidence type="ECO:0000313" key="2">
    <source>
        <dbReference type="EMBL" id="SEG61360.1"/>
    </source>
</evidence>
<dbReference type="Proteomes" id="UP000199690">
    <property type="component" value="Unassembled WGS sequence"/>
</dbReference>
<evidence type="ECO:0000256" key="1">
    <source>
        <dbReference type="SAM" id="MobiDB-lite"/>
    </source>
</evidence>
<dbReference type="Proteomes" id="UP000236729">
    <property type="component" value="Unassembled WGS sequence"/>
</dbReference>
<evidence type="ECO:0000313" key="5">
    <source>
        <dbReference type="Proteomes" id="UP000236729"/>
    </source>
</evidence>
<evidence type="ECO:0000313" key="4">
    <source>
        <dbReference type="Proteomes" id="UP000199690"/>
    </source>
</evidence>
<feature type="compositionally biased region" description="Basic and acidic residues" evidence="1">
    <location>
        <begin position="8"/>
        <end position="17"/>
    </location>
</feature>
<reference evidence="2" key="1">
    <citation type="submission" date="2016-10" db="EMBL/GenBank/DDBJ databases">
        <authorList>
            <person name="de Groot N.N."/>
        </authorList>
    </citation>
    <scope>NUCLEOTIDE SEQUENCE [LARGE SCALE GENOMIC DNA]</scope>
    <source>
        <strain evidence="2">ATCC 20501</strain>
    </source>
</reference>
<reference evidence="4 5" key="2">
    <citation type="submission" date="2016-10" db="EMBL/GenBank/DDBJ databases">
        <authorList>
            <person name="Varghese N."/>
            <person name="Submissions S."/>
        </authorList>
    </citation>
    <scope>NUCLEOTIDE SEQUENCE [LARGE SCALE GENOMIC DNA]</scope>
    <source>
        <strain evidence="5">ATCC 20501</strain>
        <strain evidence="3 4">CGMCC 4.3529</strain>
    </source>
</reference>
<name>A0A1H6BKY8_9PSEU</name>
<accession>A0A1I2E2E9</accession>
<evidence type="ECO:0000313" key="3">
    <source>
        <dbReference type="EMBL" id="SFE86803.1"/>
    </source>
</evidence>
<dbReference type="EMBL" id="FNVB01000004">
    <property type="protein sequence ID" value="SEG61360.1"/>
    <property type="molecule type" value="Genomic_DNA"/>
</dbReference>
<accession>A0A1H6BKY8</accession>
<protein>
    <submittedName>
        <fullName evidence="2">Uncharacterized protein</fullName>
    </submittedName>
</protein>
<gene>
    <name evidence="2" type="ORF">SAMN02982929_02670</name>
    <name evidence="3" type="ORF">SAMN05216506_11595</name>
</gene>
<keyword evidence="4" id="KW-1185">Reference proteome</keyword>
<feature type="region of interest" description="Disordered" evidence="1">
    <location>
        <begin position="1"/>
        <end position="38"/>
    </location>
</feature>
<dbReference type="AlphaFoldDB" id="A0A1H6BKY8"/>
<sequence length="86" mass="9399">MAQRPQRHWCDQDRSDSGEFTGPARLPGRAPHQRRSGGAHVACAPPLVGFCGQGRWNRSSTATAAPAAMIRLMKPNVSGRRNHTRP</sequence>
<dbReference type="EMBL" id="FOME01000015">
    <property type="protein sequence ID" value="SFE86803.1"/>
    <property type="molecule type" value="Genomic_DNA"/>
</dbReference>